<keyword evidence="1" id="KW-0812">Transmembrane</keyword>
<reference evidence="3" key="1">
    <citation type="journal article" date="2020" name="bioRxiv">
        <title>A rank-normalized archaeal taxonomy based on genome phylogeny resolves widespread incomplete and uneven classifications.</title>
        <authorList>
            <person name="Rinke C."/>
            <person name="Chuvochina M."/>
            <person name="Mussig A.J."/>
            <person name="Chaumeil P.-A."/>
            <person name="Waite D.W."/>
            <person name="Whitman W.B."/>
            <person name="Parks D.H."/>
            <person name="Hugenholtz P."/>
        </authorList>
    </citation>
    <scope>NUCLEOTIDE SEQUENCE</scope>
    <source>
        <strain evidence="3">UBA8849</strain>
    </source>
</reference>
<dbReference type="InterPro" id="IPR010496">
    <property type="entry name" value="AL/BT2_dom"/>
</dbReference>
<dbReference type="Pfam" id="PF06439">
    <property type="entry name" value="3keto-disac_hyd"/>
    <property type="match status" value="1"/>
</dbReference>
<evidence type="ECO:0000259" key="2">
    <source>
        <dbReference type="Pfam" id="PF06439"/>
    </source>
</evidence>
<dbReference type="Gene3D" id="2.60.120.560">
    <property type="entry name" value="Exo-inulinase, domain 1"/>
    <property type="match status" value="1"/>
</dbReference>
<evidence type="ECO:0000313" key="4">
    <source>
        <dbReference type="Proteomes" id="UP000645676"/>
    </source>
</evidence>
<dbReference type="Proteomes" id="UP000645676">
    <property type="component" value="Unassembled WGS sequence"/>
</dbReference>
<dbReference type="AlphaFoldDB" id="A0A832T459"/>
<name>A0A832T459_9EURY</name>
<proteinExistence type="predicted"/>
<keyword evidence="1" id="KW-0472">Membrane</keyword>
<feature type="transmembrane region" description="Helical" evidence="1">
    <location>
        <begin position="21"/>
        <end position="41"/>
    </location>
</feature>
<dbReference type="EMBL" id="DUJR01000023">
    <property type="protein sequence ID" value="HII59806.1"/>
    <property type="molecule type" value="Genomic_DNA"/>
</dbReference>
<dbReference type="OMA" id="GTDFYRY"/>
<dbReference type="SMR" id="A0A832T459"/>
<comment type="caution">
    <text evidence="3">The sequence shown here is derived from an EMBL/GenBank/DDBJ whole genome shotgun (WGS) entry which is preliminary data.</text>
</comment>
<evidence type="ECO:0000313" key="3">
    <source>
        <dbReference type="EMBL" id="HII59806.1"/>
    </source>
</evidence>
<sequence>MLLRQYINVPRLGEIMNLKELTVILIIPIVYLGVCGCFEIVPKSFYDNFSSYNVGDKAPFGEWKVKEGGFKIEAILSEDKKTLNKVAVPINNGIIYIDKNYTDFKFIVDIKRLEESDSPKIYFRLINNANAGYYIDIEGFDRGYVLYKFNGTKVEKLAESYDAAPAGTDFYRYEVVAKDNKIIFLAGGQKYIEYTDNNTPILKGGIGIGGGRAYYDNVRVEPIE</sequence>
<dbReference type="GO" id="GO:0016787">
    <property type="term" value="F:hydrolase activity"/>
    <property type="evidence" value="ECO:0007669"/>
    <property type="project" value="InterPro"/>
</dbReference>
<keyword evidence="1" id="KW-1133">Transmembrane helix</keyword>
<gene>
    <name evidence="3" type="ORF">HA335_04390</name>
</gene>
<feature type="domain" description="3-keto-alpha-glucoside-1,2-lyase/3-keto-2-hydroxy-glucal hydratase" evidence="2">
    <location>
        <begin position="63"/>
        <end position="220"/>
    </location>
</feature>
<protein>
    <submittedName>
        <fullName evidence="3">DUF1080 domain-containing protein</fullName>
    </submittedName>
</protein>
<evidence type="ECO:0000256" key="1">
    <source>
        <dbReference type="SAM" id="Phobius"/>
    </source>
</evidence>
<organism evidence="3 4">
    <name type="scientific">Methanocaldococcus jannaschii</name>
    <dbReference type="NCBI Taxonomy" id="2190"/>
    <lineage>
        <taxon>Archaea</taxon>
        <taxon>Methanobacteriati</taxon>
        <taxon>Methanobacteriota</taxon>
        <taxon>Methanomada group</taxon>
        <taxon>Methanococci</taxon>
        <taxon>Methanococcales</taxon>
        <taxon>Methanocaldococcaceae</taxon>
        <taxon>Methanocaldococcus</taxon>
    </lineage>
</organism>
<accession>A0A832T459</accession>